<evidence type="ECO:0000256" key="1">
    <source>
        <dbReference type="ARBA" id="ARBA00008780"/>
    </source>
</evidence>
<protein>
    <recommendedName>
        <fullName evidence="2 10">Lysophospholipase</fullName>
        <ecNumber evidence="2 10">3.1.1.5</ecNumber>
    </recommendedName>
</protein>
<evidence type="ECO:0000256" key="6">
    <source>
        <dbReference type="ARBA" id="ARBA00023098"/>
    </source>
</evidence>
<dbReference type="PANTHER" id="PTHR10728">
    <property type="entry name" value="CYTOSOLIC PHOSPHOLIPASE A2"/>
    <property type="match status" value="1"/>
</dbReference>
<keyword evidence="6 9" id="KW-0443">Lipid metabolism</keyword>
<evidence type="ECO:0000256" key="11">
    <source>
        <dbReference type="SAM" id="SignalP"/>
    </source>
</evidence>
<keyword evidence="5 9" id="KW-0442">Lipid degradation</keyword>
<evidence type="ECO:0000256" key="7">
    <source>
        <dbReference type="ARBA" id="ARBA00023180"/>
    </source>
</evidence>
<dbReference type="GO" id="GO:0046475">
    <property type="term" value="P:glycerophospholipid catabolic process"/>
    <property type="evidence" value="ECO:0007669"/>
    <property type="project" value="TreeGrafter"/>
</dbReference>
<dbReference type="EMBL" id="LYUB02000006">
    <property type="protein sequence ID" value="OVF09184.1"/>
    <property type="molecule type" value="Genomic_DNA"/>
</dbReference>
<dbReference type="InterPro" id="IPR002642">
    <property type="entry name" value="LysoPLipase_cat_dom"/>
</dbReference>
<dbReference type="SUPFAM" id="SSF52151">
    <property type="entry name" value="FabD/lysophospholipase-like"/>
    <property type="match status" value="1"/>
</dbReference>
<comment type="function">
    <text evidence="8">Catalyzes the release of fatty acids from lysophospholipids. Phospholipase B may well contribute to pathogenicity by abetting the fungus in damaging and traversing host cell membranes, processes which likely increase the rapidity of disseminated infection.</text>
</comment>
<dbReference type="Proteomes" id="UP000195602">
    <property type="component" value="Unassembled WGS sequence"/>
</dbReference>
<dbReference type="GO" id="GO:0005576">
    <property type="term" value="C:extracellular region"/>
    <property type="evidence" value="ECO:0007669"/>
    <property type="project" value="TreeGrafter"/>
</dbReference>
<dbReference type="AlphaFoldDB" id="A0AA91T2D3"/>
<comment type="catalytic activity">
    <reaction evidence="10">
        <text>a 1-acyl-sn-glycero-3-phosphocholine + H2O = sn-glycerol 3-phosphocholine + a fatty acid + H(+)</text>
        <dbReference type="Rhea" id="RHEA:15177"/>
        <dbReference type="ChEBI" id="CHEBI:15377"/>
        <dbReference type="ChEBI" id="CHEBI:15378"/>
        <dbReference type="ChEBI" id="CHEBI:16870"/>
        <dbReference type="ChEBI" id="CHEBI:28868"/>
        <dbReference type="ChEBI" id="CHEBI:58168"/>
        <dbReference type="EC" id="3.1.1.5"/>
    </reaction>
</comment>
<keyword evidence="3 11" id="KW-0732">Signal</keyword>
<name>A0AA91T2D3_CLALS</name>
<feature type="domain" description="PLA2c" evidence="12">
    <location>
        <begin position="28"/>
        <end position="577"/>
    </location>
</feature>
<evidence type="ECO:0000259" key="12">
    <source>
        <dbReference type="PROSITE" id="PS51210"/>
    </source>
</evidence>
<proteinExistence type="inferred from homology"/>
<dbReference type="PROSITE" id="PS51210">
    <property type="entry name" value="PLA2C"/>
    <property type="match status" value="1"/>
</dbReference>
<dbReference type="PANTHER" id="PTHR10728:SF33">
    <property type="entry name" value="LYSOPHOSPHOLIPASE 1-RELATED"/>
    <property type="match status" value="1"/>
</dbReference>
<reference evidence="13 14" key="1">
    <citation type="submission" date="2017-04" db="EMBL/GenBank/DDBJ databases">
        <title>Draft genome of the yeast Clavispora lusitaniae type strain CBS 6936.</title>
        <authorList>
            <person name="Durrens P."/>
            <person name="Klopp C."/>
            <person name="Biteau N."/>
            <person name="Fitton-Ouhabi V."/>
            <person name="Dementhon K."/>
            <person name="Accoceberry I."/>
            <person name="Sherman D.J."/>
            <person name="Noel T."/>
        </authorList>
    </citation>
    <scope>NUCLEOTIDE SEQUENCE [LARGE SCALE GENOMIC DNA]</scope>
    <source>
        <strain evidence="13 14">CBS 6936</strain>
    </source>
</reference>
<dbReference type="GO" id="GO:0004622">
    <property type="term" value="F:phosphatidylcholine lysophospholipase activity"/>
    <property type="evidence" value="ECO:0007669"/>
    <property type="project" value="UniProtKB-EC"/>
</dbReference>
<dbReference type="EC" id="3.1.1.5" evidence="2 10"/>
<evidence type="ECO:0000256" key="5">
    <source>
        <dbReference type="ARBA" id="ARBA00022963"/>
    </source>
</evidence>
<feature type="chain" id="PRO_5041675731" description="Lysophospholipase" evidence="11">
    <location>
        <begin position="16"/>
        <end position="635"/>
    </location>
</feature>
<dbReference type="SMART" id="SM00022">
    <property type="entry name" value="PLAc"/>
    <property type="match status" value="1"/>
</dbReference>
<dbReference type="KEGG" id="clus:A9F13_06g03465"/>
<evidence type="ECO:0000313" key="14">
    <source>
        <dbReference type="Proteomes" id="UP000195602"/>
    </source>
</evidence>
<evidence type="ECO:0000256" key="9">
    <source>
        <dbReference type="PROSITE-ProRule" id="PRU00555"/>
    </source>
</evidence>
<evidence type="ECO:0000256" key="2">
    <source>
        <dbReference type="ARBA" id="ARBA00013274"/>
    </source>
</evidence>
<dbReference type="GO" id="GO:0005783">
    <property type="term" value="C:endoplasmic reticulum"/>
    <property type="evidence" value="ECO:0007669"/>
    <property type="project" value="TreeGrafter"/>
</dbReference>
<dbReference type="InterPro" id="IPR016035">
    <property type="entry name" value="Acyl_Trfase/lysoPLipase"/>
</dbReference>
<evidence type="ECO:0000256" key="3">
    <source>
        <dbReference type="ARBA" id="ARBA00022729"/>
    </source>
</evidence>
<keyword evidence="7" id="KW-0325">Glycoprotein</keyword>
<evidence type="ECO:0000256" key="8">
    <source>
        <dbReference type="ARBA" id="ARBA00059407"/>
    </source>
</evidence>
<organism evidence="13 14">
    <name type="scientific">Clavispora lusitaniae</name>
    <name type="common">Candida lusitaniae</name>
    <dbReference type="NCBI Taxonomy" id="36911"/>
    <lineage>
        <taxon>Eukaryota</taxon>
        <taxon>Fungi</taxon>
        <taxon>Dikarya</taxon>
        <taxon>Ascomycota</taxon>
        <taxon>Saccharomycotina</taxon>
        <taxon>Pichiomycetes</taxon>
        <taxon>Metschnikowiaceae</taxon>
        <taxon>Clavispora</taxon>
    </lineage>
</organism>
<sequence>MKFQKLLLFGAGVLAWSPTNNYAPAKVDCPSGSLVRAADKISDDESSWVKERNKVTDKNLESFLQKADLDDFDVSSFLSNTSDGRSIKIGIAFSGGGYRAMLAGAGELSALDNNTVGASSHGLGGLLQSATYLVGLSGGNWLVGSLVMNNWTSVQEIVDENKIWNLEHSIVNYGGWNPIKAYDYYDGIYDDVKDKEDAGFELSITDTWGRALSHQFFPESTNYGNSLLWSQIQDMDDFVNHDMPFPIVVADGRTPGTTIISGNSTVFEFNAFEMGSWDPSLYQFTDVRYLGTKVKDGKPLNNTCIGGFDNAGFVMGTSSSLFNQFVLQINTTSLSSTLKSIITSLLDHVSKDEDDIAIYEPNPFKGTDEASVESIVKNDTLYLVDGGEDLQNIPLHPLIQPKRGLDVIFAYDNSADTNESWPNGASMVATYERQFLKQANSTIFPHVPDINSFINLNLTAKPTFFGCDAKNLTSLLPDGADQSAVYDSPLIVYTANRPFTYYSNTSTFKLSYEDDEKFGMIKNGFEVASRLNGTLDKEWSTCVACAIIRREQERQGVEQSEQCKKCFDTYCWDGSIDTSEPGVNFTSTGSTSGPEENGNRTVSFGYSLVRSGDNYGLLKIVLLASLISVVSSFSF</sequence>
<dbReference type="GO" id="GO:0004623">
    <property type="term" value="F:phospholipase A2 activity"/>
    <property type="evidence" value="ECO:0007669"/>
    <property type="project" value="TreeGrafter"/>
</dbReference>
<dbReference type="GO" id="GO:0005886">
    <property type="term" value="C:plasma membrane"/>
    <property type="evidence" value="ECO:0007669"/>
    <property type="project" value="TreeGrafter"/>
</dbReference>
<comment type="caution">
    <text evidence="13">The sequence shown here is derived from an EMBL/GenBank/DDBJ whole genome shotgun (WGS) entry which is preliminary data.</text>
</comment>
<evidence type="ECO:0000313" key="13">
    <source>
        <dbReference type="EMBL" id="OVF09184.1"/>
    </source>
</evidence>
<dbReference type="Gene3D" id="3.40.1090.10">
    <property type="entry name" value="Cytosolic phospholipase A2 catalytic domain"/>
    <property type="match status" value="1"/>
</dbReference>
<dbReference type="CDD" id="cd07203">
    <property type="entry name" value="cPLA2_Fungal_PLB"/>
    <property type="match status" value="1"/>
</dbReference>
<feature type="signal peptide" evidence="11">
    <location>
        <begin position="1"/>
        <end position="15"/>
    </location>
</feature>
<dbReference type="FunFam" id="3.40.1090.10:FF:000010">
    <property type="entry name" value="Lysophospholipase"/>
    <property type="match status" value="1"/>
</dbReference>
<evidence type="ECO:0000256" key="4">
    <source>
        <dbReference type="ARBA" id="ARBA00022801"/>
    </source>
</evidence>
<dbReference type="Pfam" id="PF01735">
    <property type="entry name" value="PLA2_B"/>
    <property type="match status" value="1"/>
</dbReference>
<keyword evidence="4 9" id="KW-0378">Hydrolase</keyword>
<dbReference type="GO" id="GO:0005829">
    <property type="term" value="C:cytosol"/>
    <property type="evidence" value="ECO:0007669"/>
    <property type="project" value="TreeGrafter"/>
</dbReference>
<gene>
    <name evidence="13" type="ORF">A9F13_06g03465</name>
</gene>
<evidence type="ECO:0000256" key="10">
    <source>
        <dbReference type="RuleBase" id="RU362103"/>
    </source>
</evidence>
<accession>A0AA91T2D3</accession>
<comment type="similarity">
    <text evidence="1 10">Belongs to the lysophospholipase family.</text>
</comment>